<organism evidence="1 2">
    <name type="scientific">Mycolicibacterium fortuitum</name>
    <name type="common">Mycobacterium fortuitum</name>
    <dbReference type="NCBI Taxonomy" id="1766"/>
    <lineage>
        <taxon>Bacteria</taxon>
        <taxon>Bacillati</taxon>
        <taxon>Actinomycetota</taxon>
        <taxon>Actinomycetes</taxon>
        <taxon>Mycobacteriales</taxon>
        <taxon>Mycobacteriaceae</taxon>
        <taxon>Mycolicibacterium</taxon>
    </lineage>
</organism>
<accession>A0A378V0Y4</accession>
<proteinExistence type="predicted"/>
<evidence type="ECO:0000313" key="2">
    <source>
        <dbReference type="Proteomes" id="UP000255389"/>
    </source>
</evidence>
<reference evidence="1 2" key="1">
    <citation type="submission" date="2018-06" db="EMBL/GenBank/DDBJ databases">
        <authorList>
            <consortium name="Pathogen Informatics"/>
            <person name="Doyle S."/>
        </authorList>
    </citation>
    <scope>NUCLEOTIDE SEQUENCE [LARGE SCALE GENOMIC DNA]</scope>
    <source>
        <strain evidence="1 2">NCTC1542</strain>
    </source>
</reference>
<evidence type="ECO:0000313" key="1">
    <source>
        <dbReference type="EMBL" id="SUA04015.1"/>
    </source>
</evidence>
<dbReference type="AlphaFoldDB" id="A0A378V0Y4"/>
<gene>
    <name evidence="1" type="ORF">NCTC1542_05509</name>
</gene>
<dbReference type="Proteomes" id="UP000255389">
    <property type="component" value="Unassembled WGS sequence"/>
</dbReference>
<dbReference type="EMBL" id="UGQY01000004">
    <property type="protein sequence ID" value="SUA04015.1"/>
    <property type="molecule type" value="Genomic_DNA"/>
</dbReference>
<name>A0A378V0Y4_MYCFO</name>
<sequence>MKAKATNVIEITALPYLTAVGNGTQLVVSRSLSLNVSDPIYLPLAQYIESNGLVITATEVVETKEFLSGPVAESHYATPELRDIIRQAAEEEEYR</sequence>
<protein>
    <submittedName>
        <fullName evidence="1">Uncharacterized protein</fullName>
    </submittedName>
</protein>